<dbReference type="Proteomes" id="UP001328107">
    <property type="component" value="Unassembled WGS sequence"/>
</dbReference>
<proteinExistence type="predicted"/>
<evidence type="ECO:0000313" key="3">
    <source>
        <dbReference type="Proteomes" id="UP001328107"/>
    </source>
</evidence>
<name>A0AAN5C622_9BILA</name>
<feature type="compositionally biased region" description="Basic and acidic residues" evidence="1">
    <location>
        <begin position="206"/>
        <end position="228"/>
    </location>
</feature>
<feature type="region of interest" description="Disordered" evidence="1">
    <location>
        <begin position="193"/>
        <end position="228"/>
    </location>
</feature>
<evidence type="ECO:0000313" key="2">
    <source>
        <dbReference type="EMBL" id="GMR31292.1"/>
    </source>
</evidence>
<reference evidence="3" key="1">
    <citation type="submission" date="2022-10" db="EMBL/GenBank/DDBJ databases">
        <title>Genome assembly of Pristionchus species.</title>
        <authorList>
            <person name="Yoshida K."/>
            <person name="Sommer R.J."/>
        </authorList>
    </citation>
    <scope>NUCLEOTIDE SEQUENCE [LARGE SCALE GENOMIC DNA]</scope>
    <source>
        <strain evidence="3">RS5460</strain>
    </source>
</reference>
<comment type="caution">
    <text evidence="2">The sequence shown here is derived from an EMBL/GenBank/DDBJ whole genome shotgun (WGS) entry which is preliminary data.</text>
</comment>
<dbReference type="AlphaFoldDB" id="A0AAN5C622"/>
<sequence>MYGLIEALHLTLTHLTEDKMDSYERSVATIEEWKRKSCEFSNGSADPLASVIYKGFELMLMIVKNFEHNHIVRALGSFDFERTQSLRFDGVEEFSIRSLMYGVIESVHLTLQHLAEKKYQTSHSKEASTDKCDIETSSQNLNLSFLLLKEPKEEPLEMEQKDEPIDVPLSDGSLKLFSSDFIGDGIKEEEMLNDDFMVGSKRRRSSKGESQSKKVKMVKENTKDNKTE</sequence>
<organism evidence="2 3">
    <name type="scientific">Pristionchus mayeri</name>
    <dbReference type="NCBI Taxonomy" id="1317129"/>
    <lineage>
        <taxon>Eukaryota</taxon>
        <taxon>Metazoa</taxon>
        <taxon>Ecdysozoa</taxon>
        <taxon>Nematoda</taxon>
        <taxon>Chromadorea</taxon>
        <taxon>Rhabditida</taxon>
        <taxon>Rhabditina</taxon>
        <taxon>Diplogasteromorpha</taxon>
        <taxon>Diplogasteroidea</taxon>
        <taxon>Neodiplogasteridae</taxon>
        <taxon>Pristionchus</taxon>
    </lineage>
</organism>
<dbReference type="EMBL" id="BTRK01000001">
    <property type="protein sequence ID" value="GMR31292.1"/>
    <property type="molecule type" value="Genomic_DNA"/>
</dbReference>
<keyword evidence="3" id="KW-1185">Reference proteome</keyword>
<evidence type="ECO:0000256" key="1">
    <source>
        <dbReference type="SAM" id="MobiDB-lite"/>
    </source>
</evidence>
<gene>
    <name evidence="2" type="ORF">PMAYCL1PPCAC_01487</name>
</gene>
<protein>
    <submittedName>
        <fullName evidence="2">Uncharacterized protein</fullName>
    </submittedName>
</protein>
<accession>A0AAN5C622</accession>